<dbReference type="EMBL" id="JADWYS010000001">
    <property type="protein sequence ID" value="MBG9388308.1"/>
    <property type="molecule type" value="Genomic_DNA"/>
</dbReference>
<evidence type="ECO:0000313" key="2">
    <source>
        <dbReference type="EMBL" id="MBG9388308.1"/>
    </source>
</evidence>
<dbReference type="Pfam" id="PF05960">
    <property type="entry name" value="DUF885"/>
    <property type="match status" value="1"/>
</dbReference>
<name>A0A931MGU4_9BURK</name>
<proteinExistence type="predicted"/>
<evidence type="ECO:0000256" key="1">
    <source>
        <dbReference type="SAM" id="SignalP"/>
    </source>
</evidence>
<feature type="signal peptide" evidence="1">
    <location>
        <begin position="1"/>
        <end position="31"/>
    </location>
</feature>
<evidence type="ECO:0000313" key="3">
    <source>
        <dbReference type="Proteomes" id="UP000651050"/>
    </source>
</evidence>
<organism evidence="2 3">
    <name type="scientific">Caenimonas aquaedulcis</name>
    <dbReference type="NCBI Taxonomy" id="2793270"/>
    <lineage>
        <taxon>Bacteria</taxon>
        <taxon>Pseudomonadati</taxon>
        <taxon>Pseudomonadota</taxon>
        <taxon>Betaproteobacteria</taxon>
        <taxon>Burkholderiales</taxon>
        <taxon>Comamonadaceae</taxon>
        <taxon>Caenimonas</taxon>
    </lineage>
</organism>
<keyword evidence="3" id="KW-1185">Reference proteome</keyword>
<keyword evidence="1" id="KW-0732">Signal</keyword>
<comment type="caution">
    <text evidence="2">The sequence shown here is derived from an EMBL/GenBank/DDBJ whole genome shotgun (WGS) entry which is preliminary data.</text>
</comment>
<gene>
    <name evidence="2" type="ORF">I5803_09765</name>
</gene>
<accession>A0A931MGU4</accession>
<dbReference type="PANTHER" id="PTHR33361">
    <property type="entry name" value="GLR0591 PROTEIN"/>
    <property type="match status" value="1"/>
</dbReference>
<sequence length="600" mass="67297">MNNIRFNRRAVNAGLATSLLLGSTAWRGALAASPANASQRVLALADTYYEEGLALFPVGTTENVGDARYEGAFEIEIAPAHQARQKRLYERTLARLRAIDRSQLDADAGLTYDLLKYECEDRLSTLAVPWHLMPVGHVDAMPMKLSQWASGDAAQPMTTVANYDHFLARLKKLPAWIDQAIVNMRDGIARGITLPRELVERTLPQFDVLLPADPLQSPYLAATRSFPAEIPPAQQRRIAAAYRAVVSGSVTPAVRKLRAFMADTYLPAARTTAGMGDMPGGADWYRLQVRSFTTTSMTPQEIHELGLKEVARIRAEMEQVKAKFGFEGPLDEFFRSLDGRPELQPFRSEEEVLAAYRAINERVKPGLAKLFERAPKAALEIKAIEPIRRATASDNYVPPASDGSRPGVFYAVVNDPKEYRKTTMTALFLHEGQPGHHYQIGMQREQGGSRYRQTTWYDAYGEGWALYAESLGYELGVYDDPVAQLGRLFMELHRALRLVVDTGLHSKGWSREYTIAYLREKEGSTEDSARRATERYMAWPGQALAYKVGELKILQLRERARQALGPKFDIRRFHSQVLGDGCMPLSMLEARIDRWIAATR</sequence>
<dbReference type="Proteomes" id="UP000651050">
    <property type="component" value="Unassembled WGS sequence"/>
</dbReference>
<reference evidence="2" key="1">
    <citation type="submission" date="2020-11" db="EMBL/GenBank/DDBJ databases">
        <title>Bacterial whole genome sequence for Caenimonas sp. DR4.4.</title>
        <authorList>
            <person name="Le V."/>
            <person name="Ko S.-R."/>
            <person name="Ahn C.-Y."/>
            <person name="Oh H.-M."/>
        </authorList>
    </citation>
    <scope>NUCLEOTIDE SEQUENCE</scope>
    <source>
        <strain evidence="2">DR4.4</strain>
    </source>
</reference>
<dbReference type="PANTHER" id="PTHR33361:SF16">
    <property type="entry name" value="DUF885 DOMAIN-CONTAINING PROTEIN"/>
    <property type="match status" value="1"/>
</dbReference>
<feature type="chain" id="PRO_5037693406" evidence="1">
    <location>
        <begin position="32"/>
        <end position="600"/>
    </location>
</feature>
<dbReference type="AlphaFoldDB" id="A0A931MGU4"/>
<dbReference type="InterPro" id="IPR010281">
    <property type="entry name" value="DUF885"/>
</dbReference>
<protein>
    <submittedName>
        <fullName evidence="2">DUF885 domain-containing protein</fullName>
    </submittedName>
</protein>
<dbReference type="RefSeq" id="WP_196986178.1">
    <property type="nucleotide sequence ID" value="NZ_JADWYS010000001.1"/>
</dbReference>